<protein>
    <submittedName>
        <fullName evidence="1">Uncharacterized protein</fullName>
    </submittedName>
</protein>
<evidence type="ECO:0000313" key="1">
    <source>
        <dbReference type="EMBL" id="TWT48392.1"/>
    </source>
</evidence>
<sequence length="55" mass="5892">MTNGDDPADPLRSVHTTSFPALLGELGASIFVTSYQAGKFVVLRNDGGVLNTHFR</sequence>
<name>A0A5C5WF51_9BACT</name>
<gene>
    <name evidence="1" type="ORF">Pla111_01580</name>
</gene>
<dbReference type="EMBL" id="SJPH01000001">
    <property type="protein sequence ID" value="TWT48392.1"/>
    <property type="molecule type" value="Genomic_DNA"/>
</dbReference>
<accession>A0A5C5WF51</accession>
<dbReference type="AlphaFoldDB" id="A0A5C5WF51"/>
<dbReference type="Proteomes" id="UP000318995">
    <property type="component" value="Unassembled WGS sequence"/>
</dbReference>
<evidence type="ECO:0000313" key="2">
    <source>
        <dbReference type="Proteomes" id="UP000318995"/>
    </source>
</evidence>
<proteinExistence type="predicted"/>
<dbReference type="RefSeq" id="WP_197524640.1">
    <property type="nucleotide sequence ID" value="NZ_SJPH01000001.1"/>
</dbReference>
<reference evidence="1 2" key="1">
    <citation type="submission" date="2019-02" db="EMBL/GenBank/DDBJ databases">
        <title>Deep-cultivation of Planctomycetes and their phenomic and genomic characterization uncovers novel biology.</title>
        <authorList>
            <person name="Wiegand S."/>
            <person name="Jogler M."/>
            <person name="Boedeker C."/>
            <person name="Pinto D."/>
            <person name="Vollmers J."/>
            <person name="Rivas-Marin E."/>
            <person name="Kohn T."/>
            <person name="Peeters S.H."/>
            <person name="Heuer A."/>
            <person name="Rast P."/>
            <person name="Oberbeckmann S."/>
            <person name="Bunk B."/>
            <person name="Jeske O."/>
            <person name="Meyerdierks A."/>
            <person name="Storesund J.E."/>
            <person name="Kallscheuer N."/>
            <person name="Luecker S."/>
            <person name="Lage O.M."/>
            <person name="Pohl T."/>
            <person name="Merkel B.J."/>
            <person name="Hornburger P."/>
            <person name="Mueller R.-W."/>
            <person name="Bruemmer F."/>
            <person name="Labrenz M."/>
            <person name="Spormann A.M."/>
            <person name="Op Den Camp H."/>
            <person name="Overmann J."/>
            <person name="Amann R."/>
            <person name="Jetten M.S.M."/>
            <person name="Mascher T."/>
            <person name="Medema M.H."/>
            <person name="Devos D.P."/>
            <person name="Kaster A.-K."/>
            <person name="Ovreas L."/>
            <person name="Rohde M."/>
            <person name="Galperin M.Y."/>
            <person name="Jogler C."/>
        </authorList>
    </citation>
    <scope>NUCLEOTIDE SEQUENCE [LARGE SCALE GENOMIC DNA]</scope>
    <source>
        <strain evidence="1 2">Pla111</strain>
    </source>
</reference>
<organism evidence="1 2">
    <name type="scientific">Botrimarina hoheduenensis</name>
    <dbReference type="NCBI Taxonomy" id="2528000"/>
    <lineage>
        <taxon>Bacteria</taxon>
        <taxon>Pseudomonadati</taxon>
        <taxon>Planctomycetota</taxon>
        <taxon>Planctomycetia</taxon>
        <taxon>Pirellulales</taxon>
        <taxon>Lacipirellulaceae</taxon>
        <taxon>Botrimarina</taxon>
    </lineage>
</organism>
<comment type="caution">
    <text evidence="1">The sequence shown here is derived from an EMBL/GenBank/DDBJ whole genome shotgun (WGS) entry which is preliminary data.</text>
</comment>
<keyword evidence="2" id="KW-1185">Reference proteome</keyword>